<keyword evidence="3 7" id="KW-0812">Transmembrane</keyword>
<organism evidence="8 9">
    <name type="scientific">Seriola dumerili</name>
    <name type="common">Greater amberjack</name>
    <name type="synonym">Caranx dumerili</name>
    <dbReference type="NCBI Taxonomy" id="41447"/>
    <lineage>
        <taxon>Eukaryota</taxon>
        <taxon>Metazoa</taxon>
        <taxon>Chordata</taxon>
        <taxon>Craniata</taxon>
        <taxon>Vertebrata</taxon>
        <taxon>Euteleostomi</taxon>
        <taxon>Actinopterygii</taxon>
        <taxon>Neopterygii</taxon>
        <taxon>Teleostei</taxon>
        <taxon>Neoteleostei</taxon>
        <taxon>Acanthomorphata</taxon>
        <taxon>Carangaria</taxon>
        <taxon>Carangiformes</taxon>
        <taxon>Carangidae</taxon>
        <taxon>Seriola</taxon>
    </lineage>
</organism>
<feature type="transmembrane region" description="Helical" evidence="7">
    <location>
        <begin position="196"/>
        <end position="221"/>
    </location>
</feature>
<comment type="subcellular location">
    <subcellularLocation>
        <location evidence="1">Membrane</location>
        <topology evidence="1">Multi-pass membrane protein</topology>
    </subcellularLocation>
</comment>
<feature type="transmembrane region" description="Helical" evidence="7">
    <location>
        <begin position="25"/>
        <end position="46"/>
    </location>
</feature>
<feature type="region of interest" description="Disordered" evidence="6">
    <location>
        <begin position="273"/>
        <end position="292"/>
    </location>
</feature>
<evidence type="ECO:0000256" key="2">
    <source>
        <dbReference type="ARBA" id="ARBA00007903"/>
    </source>
</evidence>
<proteinExistence type="inferred from homology"/>
<evidence type="ECO:0000256" key="4">
    <source>
        <dbReference type="ARBA" id="ARBA00022989"/>
    </source>
</evidence>
<reference evidence="8" key="1">
    <citation type="submission" date="2025-08" db="UniProtKB">
        <authorList>
            <consortium name="Ensembl"/>
        </authorList>
    </citation>
    <scope>IDENTIFICATION</scope>
</reference>
<dbReference type="Ensembl" id="ENSSDUT00000008296.1">
    <property type="protein sequence ID" value="ENSSDUP00000008149.1"/>
    <property type="gene ID" value="ENSSDUG00000005950.1"/>
</dbReference>
<keyword evidence="4 7" id="KW-1133">Transmembrane helix</keyword>
<name>A0A3B4TPH8_SERDU</name>
<dbReference type="PANTHER" id="PTHR33721">
    <property type="entry name" value="TRANSMEMBRANE PROTEIN 255B-LIKE"/>
    <property type="match status" value="1"/>
</dbReference>
<keyword evidence="5 7" id="KW-0472">Membrane</keyword>
<evidence type="ECO:0000256" key="1">
    <source>
        <dbReference type="ARBA" id="ARBA00004141"/>
    </source>
</evidence>
<evidence type="ECO:0000256" key="5">
    <source>
        <dbReference type="ARBA" id="ARBA00023136"/>
    </source>
</evidence>
<dbReference type="AlphaFoldDB" id="A0A3B4TPH8"/>
<dbReference type="Proteomes" id="UP000261420">
    <property type="component" value="Unplaced"/>
</dbReference>
<accession>A0A3B4TPH8</accession>
<keyword evidence="9" id="KW-1185">Reference proteome</keyword>
<feature type="transmembrane region" description="Helical" evidence="7">
    <location>
        <begin position="86"/>
        <end position="110"/>
    </location>
</feature>
<protein>
    <submittedName>
        <fullName evidence="8">Transmembrane protein 255B</fullName>
    </submittedName>
</protein>
<evidence type="ECO:0000313" key="9">
    <source>
        <dbReference type="Proteomes" id="UP000261420"/>
    </source>
</evidence>
<evidence type="ECO:0000256" key="6">
    <source>
        <dbReference type="SAM" id="MobiDB-lite"/>
    </source>
</evidence>
<feature type="compositionally biased region" description="Polar residues" evidence="6">
    <location>
        <begin position="274"/>
        <end position="288"/>
    </location>
</feature>
<sequence>FTHPAPPPTAKLPPRGIQYLRRRKSALWVTVSLLALSLLVLAVGLISATRTDNVPVAGYYPGITLSFGAFLGIVGIHLVENRRPMLMAAIIFISIGVIASFFCAIVDGIIASEFIDIRPLQEDMCDFYASGSGYAYDSYYTEVTCRSFDKACKLKLRSNTCYCCYLYNCESTEYHTQYYEFTGVSSCWDVIHLYRLLWASVVLNVIGLFLGIITAAILGAYKDMKPTPQMAPSPAPPPHILYNPTQHMLTYAGFCPSGQTLPAYPNYPIPVQVGPSQAPTQPQPQGANQEPGGFMLTPNAPVLYGSSYSPFEKPPPYAC</sequence>
<feature type="transmembrane region" description="Helical" evidence="7">
    <location>
        <begin position="58"/>
        <end position="79"/>
    </location>
</feature>
<dbReference type="PANTHER" id="PTHR33721:SF3">
    <property type="entry name" value="TRANSMEMBRANE PROTEIN 255B"/>
    <property type="match status" value="1"/>
</dbReference>
<comment type="similarity">
    <text evidence="2">Belongs to the TMEM255 family.</text>
</comment>
<dbReference type="OMA" id="SHYYEFT"/>
<evidence type="ECO:0000313" key="8">
    <source>
        <dbReference type="Ensembl" id="ENSSDUP00000008149.1"/>
    </source>
</evidence>
<dbReference type="InterPro" id="IPR028014">
    <property type="entry name" value="TMEM255"/>
</dbReference>
<dbReference type="Pfam" id="PF14967">
    <property type="entry name" value="FAM70"/>
    <property type="match status" value="1"/>
</dbReference>
<dbReference type="GO" id="GO:0016020">
    <property type="term" value="C:membrane"/>
    <property type="evidence" value="ECO:0007669"/>
    <property type="project" value="UniProtKB-SubCell"/>
</dbReference>
<evidence type="ECO:0000256" key="7">
    <source>
        <dbReference type="SAM" id="Phobius"/>
    </source>
</evidence>
<evidence type="ECO:0000256" key="3">
    <source>
        <dbReference type="ARBA" id="ARBA00022692"/>
    </source>
</evidence>
<dbReference type="GeneTree" id="ENSGT00940000166849"/>
<reference evidence="8" key="2">
    <citation type="submission" date="2025-09" db="UniProtKB">
        <authorList>
            <consortium name="Ensembl"/>
        </authorList>
    </citation>
    <scope>IDENTIFICATION</scope>
</reference>